<dbReference type="AlphaFoldDB" id="A0A3N0DUE6"/>
<keyword evidence="3 6" id="KW-0812">Transmembrane</keyword>
<proteinExistence type="predicted"/>
<dbReference type="InterPro" id="IPR010432">
    <property type="entry name" value="RDD"/>
</dbReference>
<evidence type="ECO:0000256" key="5">
    <source>
        <dbReference type="ARBA" id="ARBA00023136"/>
    </source>
</evidence>
<dbReference type="EMBL" id="RJSG01000002">
    <property type="protein sequence ID" value="RNL79023.1"/>
    <property type="molecule type" value="Genomic_DNA"/>
</dbReference>
<comment type="caution">
    <text evidence="8">The sequence shown here is derived from an EMBL/GenBank/DDBJ whole genome shotgun (WGS) entry which is preliminary data.</text>
</comment>
<sequence length="131" mass="14273">MSEPHAASQHPANHPETASWLRRIGALLIDWIACYLVAFFILRDVQHPAFGALTLIVFCLESAVGIALTGSSFGQTVLKIQVRHPDGRPLSLLAALGRQLLICLVIPPLVFRPDGRGLHDLWTDSGAYPKA</sequence>
<dbReference type="Proteomes" id="UP000277094">
    <property type="component" value="Unassembled WGS sequence"/>
</dbReference>
<feature type="domain" description="RDD" evidence="7">
    <location>
        <begin position="17"/>
        <end position="123"/>
    </location>
</feature>
<dbReference type="RefSeq" id="WP_123233525.1">
    <property type="nucleotide sequence ID" value="NZ_RJSG01000002.1"/>
</dbReference>
<keyword evidence="9" id="KW-1185">Reference proteome</keyword>
<evidence type="ECO:0000259" key="7">
    <source>
        <dbReference type="Pfam" id="PF06271"/>
    </source>
</evidence>
<dbReference type="OrthoDB" id="5187110at2"/>
<dbReference type="PANTHER" id="PTHR36115">
    <property type="entry name" value="PROLINE-RICH ANTIGEN HOMOLOG-RELATED"/>
    <property type="match status" value="1"/>
</dbReference>
<protein>
    <submittedName>
        <fullName evidence="8">RDD family protein</fullName>
    </submittedName>
</protein>
<evidence type="ECO:0000256" key="1">
    <source>
        <dbReference type="ARBA" id="ARBA00004651"/>
    </source>
</evidence>
<dbReference type="InterPro" id="IPR051791">
    <property type="entry name" value="Pra-immunoreactive"/>
</dbReference>
<name>A0A3N0DUE6_9ACTN</name>
<evidence type="ECO:0000313" key="9">
    <source>
        <dbReference type="Proteomes" id="UP000277094"/>
    </source>
</evidence>
<evidence type="ECO:0000256" key="3">
    <source>
        <dbReference type="ARBA" id="ARBA00022692"/>
    </source>
</evidence>
<dbReference type="PANTHER" id="PTHR36115:SF6">
    <property type="entry name" value="PROLINE-RICH ANTIGEN HOMOLOG"/>
    <property type="match status" value="1"/>
</dbReference>
<feature type="transmembrane region" description="Helical" evidence="6">
    <location>
        <begin position="49"/>
        <end position="70"/>
    </location>
</feature>
<keyword evidence="5 6" id="KW-0472">Membrane</keyword>
<organism evidence="8 9">
    <name type="scientific">Nocardioides marmorisolisilvae</name>
    <dbReference type="NCBI Taxonomy" id="1542737"/>
    <lineage>
        <taxon>Bacteria</taxon>
        <taxon>Bacillati</taxon>
        <taxon>Actinomycetota</taxon>
        <taxon>Actinomycetes</taxon>
        <taxon>Propionibacteriales</taxon>
        <taxon>Nocardioidaceae</taxon>
        <taxon>Nocardioides</taxon>
    </lineage>
</organism>
<keyword evidence="4 6" id="KW-1133">Transmembrane helix</keyword>
<evidence type="ECO:0000256" key="2">
    <source>
        <dbReference type="ARBA" id="ARBA00022475"/>
    </source>
</evidence>
<evidence type="ECO:0000313" key="8">
    <source>
        <dbReference type="EMBL" id="RNL79023.1"/>
    </source>
</evidence>
<evidence type="ECO:0000256" key="4">
    <source>
        <dbReference type="ARBA" id="ARBA00022989"/>
    </source>
</evidence>
<comment type="subcellular location">
    <subcellularLocation>
        <location evidence="1">Cell membrane</location>
        <topology evidence="1">Multi-pass membrane protein</topology>
    </subcellularLocation>
</comment>
<dbReference type="GO" id="GO:0005886">
    <property type="term" value="C:plasma membrane"/>
    <property type="evidence" value="ECO:0007669"/>
    <property type="project" value="UniProtKB-SubCell"/>
</dbReference>
<feature type="transmembrane region" description="Helical" evidence="6">
    <location>
        <begin position="20"/>
        <end position="42"/>
    </location>
</feature>
<dbReference type="Pfam" id="PF06271">
    <property type="entry name" value="RDD"/>
    <property type="match status" value="1"/>
</dbReference>
<keyword evidence="2" id="KW-1003">Cell membrane</keyword>
<accession>A0A3N0DUE6</accession>
<reference evidence="8 9" key="1">
    <citation type="submission" date="2018-11" db="EMBL/GenBank/DDBJ databases">
        <authorList>
            <person name="Li F."/>
        </authorList>
    </citation>
    <scope>NUCLEOTIDE SEQUENCE [LARGE SCALE GENOMIC DNA]</scope>
    <source>
        <strain evidence="8 9">KIS18-7</strain>
    </source>
</reference>
<gene>
    <name evidence="8" type="ORF">EFL95_08240</name>
</gene>
<evidence type="ECO:0000256" key="6">
    <source>
        <dbReference type="SAM" id="Phobius"/>
    </source>
</evidence>